<dbReference type="Gene3D" id="1.10.1200.10">
    <property type="entry name" value="ACP-like"/>
    <property type="match status" value="1"/>
</dbReference>
<accession>A0ABW5HFF1</accession>
<dbReference type="SUPFAM" id="SSF47336">
    <property type="entry name" value="ACP-like"/>
    <property type="match status" value="1"/>
</dbReference>
<dbReference type="Pfam" id="PF00550">
    <property type="entry name" value="PP-binding"/>
    <property type="match status" value="1"/>
</dbReference>
<dbReference type="EMBL" id="JBHUKS010000025">
    <property type="protein sequence ID" value="MFD2471956.1"/>
    <property type="molecule type" value="Genomic_DNA"/>
</dbReference>
<dbReference type="Gene3D" id="3.10.129.110">
    <property type="entry name" value="Polyketide synthase dehydratase"/>
    <property type="match status" value="1"/>
</dbReference>
<feature type="domain" description="PKS/mFAS DH" evidence="7">
    <location>
        <begin position="515"/>
        <end position="789"/>
    </location>
</feature>
<dbReference type="Pfam" id="PF08659">
    <property type="entry name" value="KR"/>
    <property type="match status" value="1"/>
</dbReference>
<evidence type="ECO:0000256" key="5">
    <source>
        <dbReference type="PROSITE-ProRule" id="PRU01363"/>
    </source>
</evidence>
<dbReference type="InterPro" id="IPR049552">
    <property type="entry name" value="PKS_DH_N"/>
</dbReference>
<dbReference type="InterPro" id="IPR013968">
    <property type="entry name" value="PKS_KR"/>
</dbReference>
<dbReference type="InterPro" id="IPR036291">
    <property type="entry name" value="NAD(P)-bd_dom_sf"/>
</dbReference>
<evidence type="ECO:0000256" key="3">
    <source>
        <dbReference type="ARBA" id="ARBA00022679"/>
    </source>
</evidence>
<dbReference type="Proteomes" id="UP001597483">
    <property type="component" value="Unassembled WGS sequence"/>
</dbReference>
<feature type="active site" description="Proton acceptor; for dehydratase activity" evidence="5">
    <location>
        <position position="547"/>
    </location>
</feature>
<dbReference type="InterPro" id="IPR049551">
    <property type="entry name" value="PKS_DH_C"/>
</dbReference>
<dbReference type="CDD" id="cd08956">
    <property type="entry name" value="KR_3_FAS_SDR_x"/>
    <property type="match status" value="1"/>
</dbReference>
<dbReference type="Gene3D" id="3.40.47.10">
    <property type="match status" value="2"/>
</dbReference>
<dbReference type="PANTHER" id="PTHR43775">
    <property type="entry name" value="FATTY ACID SYNTHASE"/>
    <property type="match status" value="1"/>
</dbReference>
<dbReference type="Gene3D" id="3.40.366.10">
    <property type="entry name" value="Malonyl-Coenzyme A Acyl Carrier Protein, domain 2"/>
    <property type="match status" value="1"/>
</dbReference>
<dbReference type="PROSITE" id="PS50075">
    <property type="entry name" value="CARRIER"/>
    <property type="match status" value="1"/>
</dbReference>
<dbReference type="PROSITE" id="PS00012">
    <property type="entry name" value="PHOSPHOPANTETHEINE"/>
    <property type="match status" value="1"/>
</dbReference>
<reference evidence="9" key="1">
    <citation type="journal article" date="2019" name="Int. J. Syst. Evol. Microbiol.">
        <title>The Global Catalogue of Microorganisms (GCM) 10K type strain sequencing project: providing services to taxonomists for standard genome sequencing and annotation.</title>
        <authorList>
            <consortium name="The Broad Institute Genomics Platform"/>
            <consortium name="The Broad Institute Genome Sequencing Center for Infectious Disease"/>
            <person name="Wu L."/>
            <person name="Ma J."/>
        </authorList>
    </citation>
    <scope>NUCLEOTIDE SEQUENCE [LARGE SCALE GENOMIC DNA]</scope>
    <source>
        <strain evidence="9">CGMCC 4.7641</strain>
    </source>
</reference>
<dbReference type="SUPFAM" id="SSF51735">
    <property type="entry name" value="NAD(P)-binding Rossmann-fold domains"/>
    <property type="match status" value="2"/>
</dbReference>
<organism evidence="8 9">
    <name type="scientific">Amycolatopsis silviterrae</name>
    <dbReference type="NCBI Taxonomy" id="1656914"/>
    <lineage>
        <taxon>Bacteria</taxon>
        <taxon>Bacillati</taxon>
        <taxon>Actinomycetota</taxon>
        <taxon>Actinomycetes</taxon>
        <taxon>Pseudonocardiales</taxon>
        <taxon>Pseudonocardiaceae</taxon>
        <taxon>Amycolatopsis</taxon>
    </lineage>
</organism>
<comment type="caution">
    <text evidence="8">The sequence shown here is derived from an EMBL/GenBank/DDBJ whole genome shotgun (WGS) entry which is preliminary data.</text>
</comment>
<dbReference type="SUPFAM" id="SSF53901">
    <property type="entry name" value="Thiolase-like"/>
    <property type="match status" value="2"/>
</dbReference>
<dbReference type="InterPro" id="IPR049900">
    <property type="entry name" value="PKS_mFAS_DH"/>
</dbReference>
<dbReference type="InterPro" id="IPR016036">
    <property type="entry name" value="Malonyl_transacylase_ACP-bd"/>
</dbReference>
<dbReference type="InterPro" id="IPR020806">
    <property type="entry name" value="PKS_PP-bd"/>
</dbReference>
<dbReference type="InterPro" id="IPR020807">
    <property type="entry name" value="PKS_DH"/>
</dbReference>
<dbReference type="Pfam" id="PF16197">
    <property type="entry name" value="KAsynt_C_assoc"/>
    <property type="match status" value="1"/>
</dbReference>
<keyword evidence="9" id="KW-1185">Reference proteome</keyword>
<dbReference type="InterPro" id="IPR042104">
    <property type="entry name" value="PKS_dehydratase_sf"/>
</dbReference>
<dbReference type="InterPro" id="IPR014043">
    <property type="entry name" value="Acyl_transferase_dom"/>
</dbReference>
<dbReference type="InterPro" id="IPR016035">
    <property type="entry name" value="Acyl_Trfase/lysoPLipase"/>
</dbReference>
<keyword evidence="4" id="KW-0012">Acyltransferase</keyword>
<name>A0ABW5HFF1_9PSEU</name>
<dbReference type="InterPro" id="IPR050091">
    <property type="entry name" value="PKS_NRPS_Biosynth_Enz"/>
</dbReference>
<gene>
    <name evidence="8" type="ORF">ACFSVL_31490</name>
</gene>
<dbReference type="SMART" id="SM00826">
    <property type="entry name" value="PKS_DH"/>
    <property type="match status" value="1"/>
</dbReference>
<dbReference type="Gene3D" id="3.40.50.720">
    <property type="entry name" value="NAD(P)-binding Rossmann-like Domain"/>
    <property type="match status" value="1"/>
</dbReference>
<dbReference type="InterPro" id="IPR032821">
    <property type="entry name" value="PKS_assoc"/>
</dbReference>
<feature type="region of interest" description="C-terminal hotdog fold" evidence="5">
    <location>
        <begin position="651"/>
        <end position="789"/>
    </location>
</feature>
<evidence type="ECO:0000259" key="6">
    <source>
        <dbReference type="PROSITE" id="PS50075"/>
    </source>
</evidence>
<evidence type="ECO:0000313" key="9">
    <source>
        <dbReference type="Proteomes" id="UP001597483"/>
    </source>
</evidence>
<evidence type="ECO:0000313" key="8">
    <source>
        <dbReference type="EMBL" id="MFD2471956.1"/>
    </source>
</evidence>
<feature type="domain" description="Carrier" evidence="6">
    <location>
        <begin position="1258"/>
        <end position="1333"/>
    </location>
</feature>
<dbReference type="PANTHER" id="PTHR43775:SF51">
    <property type="entry name" value="INACTIVE PHENOLPHTHIOCEROL SYNTHESIS POLYKETIDE SYNTHASE TYPE I PKS1-RELATED"/>
    <property type="match status" value="1"/>
</dbReference>
<keyword evidence="1" id="KW-0596">Phosphopantetheine</keyword>
<dbReference type="SMART" id="SM00827">
    <property type="entry name" value="PKS_AT"/>
    <property type="match status" value="1"/>
</dbReference>
<dbReference type="Pfam" id="PF22953">
    <property type="entry name" value="SpnB_Rossmann"/>
    <property type="match status" value="1"/>
</dbReference>
<dbReference type="Pfam" id="PF00109">
    <property type="entry name" value="ketoacyl-synt"/>
    <property type="match status" value="1"/>
</dbReference>
<protein>
    <submittedName>
        <fullName evidence="8">SDR family NAD(P)-dependent oxidoreductase</fullName>
    </submittedName>
</protein>
<evidence type="ECO:0000259" key="7">
    <source>
        <dbReference type="PROSITE" id="PS52019"/>
    </source>
</evidence>
<dbReference type="InterPro" id="IPR006162">
    <property type="entry name" value="Ppantetheine_attach_site"/>
</dbReference>
<dbReference type="InterPro" id="IPR036736">
    <property type="entry name" value="ACP-like_sf"/>
</dbReference>
<evidence type="ECO:0000256" key="1">
    <source>
        <dbReference type="ARBA" id="ARBA00022450"/>
    </source>
</evidence>
<dbReference type="InterPro" id="IPR009081">
    <property type="entry name" value="PP-bd_ACP"/>
</dbReference>
<dbReference type="InterPro" id="IPR014030">
    <property type="entry name" value="Ketoacyl_synth_N"/>
</dbReference>
<dbReference type="InterPro" id="IPR055123">
    <property type="entry name" value="SpnB-like_Rossmann"/>
</dbReference>
<dbReference type="Gene3D" id="3.30.70.3290">
    <property type="match status" value="1"/>
</dbReference>
<dbReference type="SUPFAM" id="SSF52151">
    <property type="entry name" value="FabD/lysophospholipase-like"/>
    <property type="match status" value="1"/>
</dbReference>
<dbReference type="SMART" id="SM01294">
    <property type="entry name" value="PKS_PP_betabranch"/>
    <property type="match status" value="1"/>
</dbReference>
<dbReference type="InterPro" id="IPR001227">
    <property type="entry name" value="Ac_transferase_dom_sf"/>
</dbReference>
<feature type="active site" description="Proton donor; for dehydratase activity" evidence="5">
    <location>
        <position position="710"/>
    </location>
</feature>
<dbReference type="RefSeq" id="WP_378309248.1">
    <property type="nucleotide sequence ID" value="NZ_JBHUKS010000025.1"/>
</dbReference>
<keyword evidence="2" id="KW-0597">Phosphoprotein</keyword>
<dbReference type="Pfam" id="PF21089">
    <property type="entry name" value="PKS_DH_N"/>
    <property type="match status" value="1"/>
</dbReference>
<dbReference type="Pfam" id="PF14765">
    <property type="entry name" value="PS-DH"/>
    <property type="match status" value="1"/>
</dbReference>
<sequence>MVLAMRHGVVPESLHAGTPSSHVDWDSGAVALLAEQVPWPETGRARRAAVSSFGISGTNAHLVLEQGTPVPGPAPEAEPDLVPWLLSGKTPDALRAQAGRLRASGLAASRLDIGFSLAAGRTMFDHRAVVLTSPDSAPDLAALAAGEPSEPVVEGSVIGGKTAFVFSGQGAQRLGMGRELYARFPVFAEAFDGVVALLDGPVREVMWGEDAELLVRTEWAQPALFAVEVALFRLTESWGLRPDFVAGHSIGEVAAAHAAGVLSLADAGALVSARARLMGELPPGGAMAAVEATEAEVGPLLGDGVSIAAVNGPESVVVSGAEAEVLAVAAALADRRSSRLKVSHAFHSPLMEPMLAEFRAVVSGLSFGSARIAAVSTVTGRVVSGEWESPEYWVRQVREPVRFSDAVGALTGEGVTKFAELGPDGVLSGMVRLSAPDDAVVVPLLRKDRPEEFSALQGLARLHVHGAEADWQSLFPGARRVELPTYAFQHRRFWPSGAGTSPGDVRAAGLGVPEHPLLGAAVRVAGSGTVLFTGRLSVRTHPWLSDHVVLGRVLVPGTALLELAVRAGDEVGCGRVEELTLAAPLVLSEQDSVQLQVAVEAPDESGRRAVHVYSRSAGAEDGPWTRHAAGALAVDEHHADSQHGEWPPEGAEPVELADFYEQRAADGFEYGPIFQGLQAVWRSNGEVFAEVALPEDSGAAAFGLHPALLDACLQAGAFDGRPADDPSRRSVPFSWTDVSVHARGAAEIRVKLGRGADGSTAIAVTDQTGAPVASVGAMRARVLSAEQFGRAAVDRDSLFGLDWVPLEAAGAAGLGTPIVLGPDPLGLAESLRAAGFPAEAHAELASLGAPAGPVLASLAAAPGGTPEQVRAATAEALALLQEWLAGQRFADARLVFVSRGANSGEDLAAAAVQGLVRSAQGENPGRFGLVDLDRPTSRGGEPAELLASALCSAEPEVVVREGAVLAGRLVRVAAETPAESWDENGTVLLTGGTGGLGAVFARHLVAERGVRRLLLLSRRGPAAEGAAELIADLAGLGADVCVESCDVSDRAALADVLSAIPREHPLTAVVHTAGVLDDGVIGSLSPERMDTVLRPKVDAAWHLHELTRDIPLSAFVVFSSIAGVFGNAGQGNYAAGNAFLDALTRRRRAEGLPGVSLAWGPWSGSGGMTGHLGEAGLERIARTGVPPLSAERGAELFDAALACGAAVVVPARLDLPALRAQEEIPALLRGLIRAPARRAGAAGLLRRLTGLGEVERRGELLELVGAQAAAVLGHAGSGEIDPVSAFRDLGFDSLTAVELRNRLGTATGLRLPATLVFDYPTPETLAGHLLDTLFGGADPVRSQTPAPAPVEDDPIVIVGMGCRYPGGVDSPESFWQLVAEGVDAISGFPEDRGWDVESLYDADPDRRGTS</sequence>
<keyword evidence="3" id="KW-0808">Transferase</keyword>
<dbReference type="SMART" id="SM00823">
    <property type="entry name" value="PKS_PP"/>
    <property type="match status" value="1"/>
</dbReference>
<feature type="non-terminal residue" evidence="8">
    <location>
        <position position="1410"/>
    </location>
</feature>
<evidence type="ECO:0000256" key="2">
    <source>
        <dbReference type="ARBA" id="ARBA00022553"/>
    </source>
</evidence>
<proteinExistence type="predicted"/>
<dbReference type="SUPFAM" id="SSF55048">
    <property type="entry name" value="Probable ACP-binding domain of malonyl-CoA ACP transacylase"/>
    <property type="match status" value="1"/>
</dbReference>
<feature type="region of interest" description="N-terminal hotdog fold" evidence="5">
    <location>
        <begin position="515"/>
        <end position="639"/>
    </location>
</feature>
<evidence type="ECO:0000256" key="4">
    <source>
        <dbReference type="ARBA" id="ARBA00023315"/>
    </source>
</evidence>
<dbReference type="InterPro" id="IPR057326">
    <property type="entry name" value="KR_dom"/>
</dbReference>
<dbReference type="PROSITE" id="PS52019">
    <property type="entry name" value="PKS_MFAS_DH"/>
    <property type="match status" value="1"/>
</dbReference>
<dbReference type="InterPro" id="IPR016039">
    <property type="entry name" value="Thiolase-like"/>
</dbReference>
<dbReference type="SMART" id="SM00822">
    <property type="entry name" value="PKS_KR"/>
    <property type="match status" value="1"/>
</dbReference>
<dbReference type="Pfam" id="PF00698">
    <property type="entry name" value="Acyl_transf_1"/>
    <property type="match status" value="1"/>
</dbReference>